<keyword evidence="2" id="KW-1185">Reference proteome</keyword>
<dbReference type="AlphaFoldDB" id="A0A165T5F6"/>
<dbReference type="InParanoid" id="A0A165T5F6"/>
<sequence>MVSLYDTCGRSTGFDKASTFSIEDPSISPSPLVLSESALVTCYKFFLRYTEGGAFQPLVNCILNTVHESSPLFIKPITGSVPSQLKSRWLEKAYINHFGFNWESLEKLGVLDSKYYPKLMGYWNRLKEREAYKKAHDGFKAALWGTYYDTFGP</sequence>
<evidence type="ECO:0000313" key="1">
    <source>
        <dbReference type="EMBL" id="KZT26169.1"/>
    </source>
</evidence>
<name>A0A165T5F6_9AGAM</name>
<reference evidence="1 2" key="1">
    <citation type="journal article" date="2016" name="Mol. Biol. Evol.">
        <title>Comparative Genomics of Early-Diverging Mushroom-Forming Fungi Provides Insights into the Origins of Lignocellulose Decay Capabilities.</title>
        <authorList>
            <person name="Nagy L.G."/>
            <person name="Riley R."/>
            <person name="Tritt A."/>
            <person name="Adam C."/>
            <person name="Daum C."/>
            <person name="Floudas D."/>
            <person name="Sun H."/>
            <person name="Yadav J.S."/>
            <person name="Pangilinan J."/>
            <person name="Larsson K.H."/>
            <person name="Matsuura K."/>
            <person name="Barry K."/>
            <person name="Labutti K."/>
            <person name="Kuo R."/>
            <person name="Ohm R.A."/>
            <person name="Bhattacharya S.S."/>
            <person name="Shirouzu T."/>
            <person name="Yoshinaga Y."/>
            <person name="Martin F.M."/>
            <person name="Grigoriev I.V."/>
            <person name="Hibbett D.S."/>
        </authorList>
    </citation>
    <scope>NUCLEOTIDE SEQUENCE [LARGE SCALE GENOMIC DNA]</scope>
    <source>
        <strain evidence="1 2">HHB14362 ss-1</strain>
    </source>
</reference>
<accession>A0A165T5F6</accession>
<evidence type="ECO:0000313" key="2">
    <source>
        <dbReference type="Proteomes" id="UP000076761"/>
    </source>
</evidence>
<organism evidence="1 2">
    <name type="scientific">Neolentinus lepideus HHB14362 ss-1</name>
    <dbReference type="NCBI Taxonomy" id="1314782"/>
    <lineage>
        <taxon>Eukaryota</taxon>
        <taxon>Fungi</taxon>
        <taxon>Dikarya</taxon>
        <taxon>Basidiomycota</taxon>
        <taxon>Agaricomycotina</taxon>
        <taxon>Agaricomycetes</taxon>
        <taxon>Gloeophyllales</taxon>
        <taxon>Gloeophyllaceae</taxon>
        <taxon>Neolentinus</taxon>
    </lineage>
</organism>
<dbReference type="InterPro" id="IPR036282">
    <property type="entry name" value="Glutathione-S-Trfase_C_sf"/>
</dbReference>
<dbReference type="OrthoDB" id="2098326at2759"/>
<dbReference type="FunCoup" id="A0A165T5F6">
    <property type="interactions" value="321"/>
</dbReference>
<proteinExistence type="predicted"/>
<dbReference type="Proteomes" id="UP000076761">
    <property type="component" value="Unassembled WGS sequence"/>
</dbReference>
<dbReference type="EMBL" id="KV425568">
    <property type="protein sequence ID" value="KZT26169.1"/>
    <property type="molecule type" value="Genomic_DNA"/>
</dbReference>
<gene>
    <name evidence="1" type="ORF">NEOLEDRAFT_1177952</name>
</gene>
<dbReference type="STRING" id="1314782.A0A165T5F6"/>
<dbReference type="SUPFAM" id="SSF47616">
    <property type="entry name" value="GST C-terminal domain-like"/>
    <property type="match status" value="1"/>
</dbReference>
<protein>
    <submittedName>
        <fullName evidence="1">Uncharacterized protein</fullName>
    </submittedName>
</protein>